<accession>A0A1R3IMG3</accession>
<dbReference type="SMART" id="SM01100">
    <property type="entry name" value="CRAL_TRIO_N"/>
    <property type="match status" value="1"/>
</dbReference>
<gene>
    <name evidence="3" type="ORF">COLO4_22360</name>
</gene>
<dbReference type="Gene3D" id="1.10.8.20">
    <property type="entry name" value="N-terminal domain of phosphatidylinositol transfer protein sec14p"/>
    <property type="match status" value="1"/>
</dbReference>
<dbReference type="PANTHER" id="PTHR45657:SF5">
    <property type="entry name" value="PHOSPHATIDYLINOSITOL_PHOSPHATIDYLCHOLINE TRANSFER PROTEIN SFH6"/>
    <property type="match status" value="1"/>
</dbReference>
<proteinExistence type="predicted"/>
<name>A0A1R3IMG3_9ROSI</name>
<organism evidence="3 4">
    <name type="scientific">Corchorus olitorius</name>
    <dbReference type="NCBI Taxonomy" id="93759"/>
    <lineage>
        <taxon>Eukaryota</taxon>
        <taxon>Viridiplantae</taxon>
        <taxon>Streptophyta</taxon>
        <taxon>Embryophyta</taxon>
        <taxon>Tracheophyta</taxon>
        <taxon>Spermatophyta</taxon>
        <taxon>Magnoliopsida</taxon>
        <taxon>eudicotyledons</taxon>
        <taxon>Gunneridae</taxon>
        <taxon>Pentapetalae</taxon>
        <taxon>rosids</taxon>
        <taxon>malvids</taxon>
        <taxon>Malvales</taxon>
        <taxon>Malvaceae</taxon>
        <taxon>Grewioideae</taxon>
        <taxon>Apeibeae</taxon>
        <taxon>Corchorus</taxon>
    </lineage>
</organism>
<sequence length="79" mass="9548">MAVSALYPLRMFVMLRSCRLLISFVKALIMEELLPERHDDYHMMLRFLKARKFDIDKAKHMWADMLQWRKEFGADTIVE</sequence>
<protein>
    <recommendedName>
        <fullName evidence="2">CRAL/TRIO N-terminal domain-containing protein</fullName>
    </recommendedName>
</protein>
<dbReference type="OrthoDB" id="1434354at2759"/>
<dbReference type="Proteomes" id="UP000187203">
    <property type="component" value="Unassembled WGS sequence"/>
</dbReference>
<dbReference type="GO" id="GO:0012505">
    <property type="term" value="C:endomembrane system"/>
    <property type="evidence" value="ECO:0007669"/>
    <property type="project" value="UniProtKB-SubCell"/>
</dbReference>
<evidence type="ECO:0000313" key="3">
    <source>
        <dbReference type="EMBL" id="OMO83751.1"/>
    </source>
</evidence>
<dbReference type="InterPro" id="IPR036273">
    <property type="entry name" value="CRAL/TRIO_N_dom_sf"/>
</dbReference>
<feature type="domain" description="CRAL/TRIO N-terminal" evidence="2">
    <location>
        <begin position="40"/>
        <end position="65"/>
    </location>
</feature>
<dbReference type="InterPro" id="IPR051026">
    <property type="entry name" value="PI/PC_transfer"/>
</dbReference>
<comment type="subcellular location">
    <subcellularLocation>
        <location evidence="1">Endomembrane system</location>
        <topology evidence="1">Peripheral membrane protein</topology>
    </subcellularLocation>
</comment>
<dbReference type="InterPro" id="IPR011074">
    <property type="entry name" value="CRAL/TRIO_N_dom"/>
</dbReference>
<feature type="non-terminal residue" evidence="3">
    <location>
        <position position="79"/>
    </location>
</feature>
<dbReference type="AlphaFoldDB" id="A0A1R3IMG3"/>
<evidence type="ECO:0000259" key="2">
    <source>
        <dbReference type="SMART" id="SM01100"/>
    </source>
</evidence>
<dbReference type="PANTHER" id="PTHR45657">
    <property type="entry name" value="CRAL-TRIO DOMAIN-CONTAINING PROTEIN YKL091C-RELATED"/>
    <property type="match status" value="1"/>
</dbReference>
<dbReference type="SUPFAM" id="SSF46938">
    <property type="entry name" value="CRAL/TRIO N-terminal domain"/>
    <property type="match status" value="1"/>
</dbReference>
<evidence type="ECO:0000256" key="1">
    <source>
        <dbReference type="ARBA" id="ARBA00004184"/>
    </source>
</evidence>
<dbReference type="Pfam" id="PF03765">
    <property type="entry name" value="CRAL_TRIO_N"/>
    <property type="match status" value="1"/>
</dbReference>
<keyword evidence="4" id="KW-1185">Reference proteome</keyword>
<reference evidence="4" key="1">
    <citation type="submission" date="2013-09" db="EMBL/GenBank/DDBJ databases">
        <title>Corchorus olitorius genome sequencing.</title>
        <authorList>
            <person name="Alam M."/>
            <person name="Haque M.S."/>
            <person name="Islam M.S."/>
            <person name="Emdad E.M."/>
            <person name="Islam M.M."/>
            <person name="Ahmed B."/>
            <person name="Halim A."/>
            <person name="Hossen Q.M.M."/>
            <person name="Hossain M.Z."/>
            <person name="Ahmed R."/>
            <person name="Khan M.M."/>
            <person name="Islam R."/>
            <person name="Rashid M.M."/>
            <person name="Khan S.A."/>
            <person name="Rahman M.S."/>
            <person name="Alam M."/>
            <person name="Yahiya A.S."/>
            <person name="Khan M.S."/>
            <person name="Azam M.S."/>
            <person name="Haque T."/>
            <person name="Lashkar M.Z.H."/>
            <person name="Akhand A.I."/>
            <person name="Morshed G."/>
            <person name="Roy S."/>
            <person name="Uddin K.S."/>
            <person name="Rabeya T."/>
            <person name="Hossain A.S."/>
            <person name="Chowdhury A."/>
            <person name="Snigdha A.R."/>
            <person name="Mortoza M.S."/>
            <person name="Matin S.A."/>
            <person name="Hoque S.M.E."/>
            <person name="Islam M.K."/>
            <person name="Roy D.K."/>
            <person name="Haider R."/>
            <person name="Moosa M.M."/>
            <person name="Elias S.M."/>
            <person name="Hasan A.M."/>
            <person name="Jahan S."/>
            <person name="Shafiuddin M."/>
            <person name="Mahmood N."/>
            <person name="Shommy N.S."/>
        </authorList>
    </citation>
    <scope>NUCLEOTIDE SEQUENCE [LARGE SCALE GENOMIC DNA]</scope>
    <source>
        <strain evidence="4">cv. O-4</strain>
    </source>
</reference>
<comment type="caution">
    <text evidence="3">The sequence shown here is derived from an EMBL/GenBank/DDBJ whole genome shotgun (WGS) entry which is preliminary data.</text>
</comment>
<dbReference type="STRING" id="93759.A0A1R3IMG3"/>
<evidence type="ECO:0000313" key="4">
    <source>
        <dbReference type="Proteomes" id="UP000187203"/>
    </source>
</evidence>
<dbReference type="EMBL" id="AWUE01017948">
    <property type="protein sequence ID" value="OMO83751.1"/>
    <property type="molecule type" value="Genomic_DNA"/>
</dbReference>